<evidence type="ECO:0000256" key="5">
    <source>
        <dbReference type="ARBA" id="ARBA00022741"/>
    </source>
</evidence>
<proteinExistence type="predicted"/>
<evidence type="ECO:0000256" key="7">
    <source>
        <dbReference type="ARBA" id="ARBA00022989"/>
    </source>
</evidence>
<feature type="transmembrane region" description="Helical" evidence="9">
    <location>
        <begin position="248"/>
        <end position="268"/>
    </location>
</feature>
<protein>
    <submittedName>
        <fullName evidence="11">ABC transporter, ATP-binding/permease</fullName>
    </submittedName>
</protein>
<organism evidence="11">
    <name type="scientific">uncultured bacterium contig00015</name>
    <dbReference type="NCBI Taxonomy" id="1181506"/>
    <lineage>
        <taxon>Bacteria</taxon>
        <taxon>environmental samples</taxon>
    </lineage>
</organism>
<evidence type="ECO:0000256" key="8">
    <source>
        <dbReference type="ARBA" id="ARBA00023136"/>
    </source>
</evidence>
<evidence type="ECO:0000256" key="2">
    <source>
        <dbReference type="ARBA" id="ARBA00022448"/>
    </source>
</evidence>
<dbReference type="GO" id="GO:0005886">
    <property type="term" value="C:plasma membrane"/>
    <property type="evidence" value="ECO:0007669"/>
    <property type="project" value="UniProtKB-SubCell"/>
</dbReference>
<evidence type="ECO:0000256" key="4">
    <source>
        <dbReference type="ARBA" id="ARBA00022692"/>
    </source>
</evidence>
<evidence type="ECO:0000256" key="9">
    <source>
        <dbReference type="SAM" id="Phobius"/>
    </source>
</evidence>
<dbReference type="Pfam" id="PF00005">
    <property type="entry name" value="ABC_tran"/>
    <property type="match status" value="1"/>
</dbReference>
<dbReference type="GO" id="GO:0016887">
    <property type="term" value="F:ATP hydrolysis activity"/>
    <property type="evidence" value="ECO:0007669"/>
    <property type="project" value="InterPro"/>
</dbReference>
<keyword evidence="2" id="KW-0813">Transport</keyword>
<dbReference type="AlphaFoldDB" id="A0A806KLI2"/>
<dbReference type="PROSITE" id="PS00211">
    <property type="entry name" value="ABC_TRANSPORTER_1"/>
    <property type="match status" value="1"/>
</dbReference>
<evidence type="ECO:0000313" key="11">
    <source>
        <dbReference type="EMBL" id="AGS54366.1"/>
    </source>
</evidence>
<sequence length="582" mass="65499">MEQVLWVWNYMKGRRAFFIGGIVLTIIMSGMRVINPMLGQKIIDNVIIPQNTQPLIRLLVIMMIVQIARLVINYVMIIFMEIASTGVMTDIRRDMYQMVQWQDFRFLSRFPTGNLMTRMTQDLDRLRHTVAWVSYQFIGAVALFVATFSFYIVINWQLALCLVAITPFILIISRRFKKKIRPRFLLLRQKLTALGTVVTENIDGNRVVKAFAREEHEKEKVEKHNAEFRDTSCENALIVAKYQPILEIAGQILMVVMLVVGGLFLIWGKMTPGEYMAFSSLLWALSAPMQMLGPLLADLERYTSAGQMIREVVEAPKGISDSPGAVELKQRPNGEIEFRNVSLTINGTGILDNVSFKIPAGATVGILGSTGSGKTSLVNLLTRFYEPDSGEMLLDGADIRRYTLASLRRNIGLAMQDVFLFSDSVGGNISYGRPDMDEEQIRKRAVQADADSFIREMSEGYSTMVGERGVGISGGQRQRIALARALAVEPAILVLDDTTSAVDSETEQYIQAQLKTLDFPCTKIIIAQRISSFRGADMILVMDKGRIIERGKHDELIAQRGFYYHIWSLQYNAGLEALEVET</sequence>
<keyword evidence="5" id="KW-0547">Nucleotide-binding</keyword>
<dbReference type="SUPFAM" id="SSF90123">
    <property type="entry name" value="ABC transporter transmembrane region"/>
    <property type="match status" value="1"/>
</dbReference>
<feature type="transmembrane region" description="Helical" evidence="9">
    <location>
        <begin position="129"/>
        <end position="148"/>
    </location>
</feature>
<dbReference type="Gene3D" id="3.40.50.300">
    <property type="entry name" value="P-loop containing nucleotide triphosphate hydrolases"/>
    <property type="match status" value="1"/>
</dbReference>
<dbReference type="CDD" id="cd18542">
    <property type="entry name" value="ABC_6TM_YknU_like"/>
    <property type="match status" value="1"/>
</dbReference>
<keyword evidence="8 9" id="KW-0472">Membrane</keyword>
<dbReference type="GO" id="GO:0005524">
    <property type="term" value="F:ATP binding"/>
    <property type="evidence" value="ECO:0007669"/>
    <property type="project" value="UniProtKB-KW"/>
</dbReference>
<dbReference type="PANTHER" id="PTHR43394:SF1">
    <property type="entry name" value="ATP-BINDING CASSETTE SUB-FAMILY B MEMBER 10, MITOCHONDRIAL"/>
    <property type="match status" value="1"/>
</dbReference>
<dbReference type="GO" id="GO:0015421">
    <property type="term" value="F:ABC-type oligopeptide transporter activity"/>
    <property type="evidence" value="ECO:0007669"/>
    <property type="project" value="TreeGrafter"/>
</dbReference>
<dbReference type="InterPro" id="IPR036640">
    <property type="entry name" value="ABC1_TM_sf"/>
</dbReference>
<feature type="domain" description="AAA+ ATPase" evidence="10">
    <location>
        <begin position="360"/>
        <end position="546"/>
    </location>
</feature>
<dbReference type="SMART" id="SM00382">
    <property type="entry name" value="AAA"/>
    <property type="match status" value="1"/>
</dbReference>
<dbReference type="SUPFAM" id="SSF52540">
    <property type="entry name" value="P-loop containing nucleoside triphosphate hydrolases"/>
    <property type="match status" value="1"/>
</dbReference>
<evidence type="ECO:0000256" key="3">
    <source>
        <dbReference type="ARBA" id="ARBA00022475"/>
    </source>
</evidence>
<keyword evidence="6 11" id="KW-0067">ATP-binding</keyword>
<comment type="subcellular location">
    <subcellularLocation>
        <location evidence="1">Cell membrane</location>
        <topology evidence="1">Multi-pass membrane protein</topology>
    </subcellularLocation>
</comment>
<evidence type="ECO:0000259" key="10">
    <source>
        <dbReference type="SMART" id="SM00382"/>
    </source>
</evidence>
<evidence type="ECO:0000256" key="6">
    <source>
        <dbReference type="ARBA" id="ARBA00022840"/>
    </source>
</evidence>
<accession>A0A806KLI2</accession>
<dbReference type="InterPro" id="IPR039421">
    <property type="entry name" value="Type_1_exporter"/>
</dbReference>
<evidence type="ECO:0000256" key="1">
    <source>
        <dbReference type="ARBA" id="ARBA00004651"/>
    </source>
</evidence>
<dbReference type="Pfam" id="PF00664">
    <property type="entry name" value="ABC_membrane"/>
    <property type="match status" value="1"/>
</dbReference>
<keyword evidence="3" id="KW-1003">Cell membrane</keyword>
<dbReference type="EMBL" id="JQ844295">
    <property type="protein sequence ID" value="AGS54366.1"/>
    <property type="molecule type" value="Genomic_DNA"/>
</dbReference>
<name>A0A806KLI2_9BACT</name>
<feature type="transmembrane region" description="Helical" evidence="9">
    <location>
        <begin position="55"/>
        <end position="83"/>
    </location>
</feature>
<dbReference type="InterPro" id="IPR003439">
    <property type="entry name" value="ABC_transporter-like_ATP-bd"/>
</dbReference>
<dbReference type="InterPro" id="IPR011527">
    <property type="entry name" value="ABC1_TM_dom"/>
</dbReference>
<dbReference type="FunFam" id="3.40.50.300:FF:000221">
    <property type="entry name" value="Multidrug ABC transporter ATP-binding protein"/>
    <property type="match status" value="1"/>
</dbReference>
<dbReference type="InterPro" id="IPR027417">
    <property type="entry name" value="P-loop_NTPase"/>
</dbReference>
<keyword evidence="4 9" id="KW-0812">Transmembrane</keyword>
<reference evidence="11" key="1">
    <citation type="submission" date="2012-03" db="EMBL/GenBank/DDBJ databases">
        <title>Functional metagenomics reveals considerable lignocellulase gene clusters in the gut microbiome of a wood-feeding higher termite.</title>
        <authorList>
            <person name="Liu N."/>
        </authorList>
    </citation>
    <scope>NUCLEOTIDE SEQUENCE</scope>
</reference>
<feature type="transmembrane region" description="Helical" evidence="9">
    <location>
        <begin position="154"/>
        <end position="173"/>
    </location>
</feature>
<feature type="transmembrane region" description="Helical" evidence="9">
    <location>
        <begin position="16"/>
        <end position="35"/>
    </location>
</feature>
<dbReference type="Gene3D" id="1.20.1560.10">
    <property type="entry name" value="ABC transporter type 1, transmembrane domain"/>
    <property type="match status" value="1"/>
</dbReference>
<dbReference type="InterPro" id="IPR003593">
    <property type="entry name" value="AAA+_ATPase"/>
</dbReference>
<dbReference type="PANTHER" id="PTHR43394">
    <property type="entry name" value="ATP-DEPENDENT PERMEASE MDL1, MITOCHONDRIAL"/>
    <property type="match status" value="1"/>
</dbReference>
<keyword evidence="7 9" id="KW-1133">Transmembrane helix</keyword>
<dbReference type="InterPro" id="IPR017871">
    <property type="entry name" value="ABC_transporter-like_CS"/>
</dbReference>